<dbReference type="PANTHER" id="PTHR23416">
    <property type="entry name" value="SIALIC ACID SYNTHASE-RELATED"/>
    <property type="match status" value="1"/>
</dbReference>
<dbReference type="GO" id="GO:0008374">
    <property type="term" value="F:O-acyltransferase activity"/>
    <property type="evidence" value="ECO:0007669"/>
    <property type="project" value="TreeGrafter"/>
</dbReference>
<keyword evidence="5" id="KW-0472">Membrane</keyword>
<keyword evidence="4" id="KW-0012">Acyltransferase</keyword>
<reference evidence="7" key="1">
    <citation type="submission" date="2018-08" db="EMBL/GenBank/DDBJ databases">
        <authorList>
            <person name="Zhang J."/>
            <person name="Du Z.-J."/>
        </authorList>
    </citation>
    <scope>NUCLEOTIDE SEQUENCE [LARGE SCALE GENOMIC DNA]</scope>
    <source>
        <strain evidence="7">KCTC 52655</strain>
    </source>
</reference>
<dbReference type="NCBIfam" id="NF007797">
    <property type="entry name" value="PRK10502.1"/>
    <property type="match status" value="1"/>
</dbReference>
<dbReference type="SUPFAM" id="SSF51161">
    <property type="entry name" value="Trimeric LpxA-like enzymes"/>
    <property type="match status" value="1"/>
</dbReference>
<dbReference type="InterPro" id="IPR018357">
    <property type="entry name" value="Hexapep_transf_CS"/>
</dbReference>
<gene>
    <name evidence="6" type="ORF">DXV75_03985</name>
</gene>
<comment type="similarity">
    <text evidence="1">Belongs to the transferase hexapeptide repeat family.</text>
</comment>
<dbReference type="GO" id="GO:0005829">
    <property type="term" value="C:cytosol"/>
    <property type="evidence" value="ECO:0007669"/>
    <property type="project" value="TreeGrafter"/>
</dbReference>
<evidence type="ECO:0000313" key="6">
    <source>
        <dbReference type="EMBL" id="RDV28130.1"/>
    </source>
</evidence>
<feature type="transmembrane region" description="Helical" evidence="5">
    <location>
        <begin position="20"/>
        <end position="39"/>
    </location>
</feature>
<organism evidence="6 7">
    <name type="scientific">Alteromonas aestuariivivens</name>
    <dbReference type="NCBI Taxonomy" id="1938339"/>
    <lineage>
        <taxon>Bacteria</taxon>
        <taxon>Pseudomonadati</taxon>
        <taxon>Pseudomonadota</taxon>
        <taxon>Gammaproteobacteria</taxon>
        <taxon>Alteromonadales</taxon>
        <taxon>Alteromonadaceae</taxon>
        <taxon>Alteromonas/Salinimonas group</taxon>
        <taxon>Alteromonas</taxon>
    </lineage>
</organism>
<keyword evidence="5" id="KW-1133">Transmembrane helix</keyword>
<keyword evidence="3" id="KW-0677">Repeat</keyword>
<dbReference type="OrthoDB" id="9815592at2"/>
<accession>A0A3D8MD14</accession>
<evidence type="ECO:0000313" key="7">
    <source>
        <dbReference type="Proteomes" id="UP000256561"/>
    </source>
</evidence>
<keyword evidence="2 6" id="KW-0808">Transferase</keyword>
<dbReference type="Pfam" id="PF00132">
    <property type="entry name" value="Hexapep"/>
    <property type="match status" value="1"/>
</dbReference>
<dbReference type="EMBL" id="QRHA01000002">
    <property type="protein sequence ID" value="RDV28130.1"/>
    <property type="molecule type" value="Genomic_DNA"/>
</dbReference>
<dbReference type="AlphaFoldDB" id="A0A3D8MD14"/>
<dbReference type="InterPro" id="IPR011004">
    <property type="entry name" value="Trimer_LpxA-like_sf"/>
</dbReference>
<proteinExistence type="inferred from homology"/>
<comment type="caution">
    <text evidence="6">The sequence shown here is derived from an EMBL/GenBank/DDBJ whole genome shotgun (WGS) entry which is preliminary data.</text>
</comment>
<dbReference type="Proteomes" id="UP000256561">
    <property type="component" value="Unassembled WGS sequence"/>
</dbReference>
<protein>
    <submittedName>
        <fullName evidence="6">Colanic acid biosynthesis acetyltransferase WcaF</fullName>
    </submittedName>
</protein>
<evidence type="ECO:0000256" key="5">
    <source>
        <dbReference type="SAM" id="Phobius"/>
    </source>
</evidence>
<dbReference type="Gene3D" id="2.160.10.10">
    <property type="entry name" value="Hexapeptide repeat proteins"/>
    <property type="match status" value="1"/>
</dbReference>
<dbReference type="RefSeq" id="WP_115592088.1">
    <property type="nucleotide sequence ID" value="NZ_QRHA01000002.1"/>
</dbReference>
<evidence type="ECO:0000256" key="3">
    <source>
        <dbReference type="ARBA" id="ARBA00022737"/>
    </source>
</evidence>
<evidence type="ECO:0000256" key="2">
    <source>
        <dbReference type="ARBA" id="ARBA00022679"/>
    </source>
</evidence>
<dbReference type="CDD" id="cd05825">
    <property type="entry name" value="LbH_wcaF_like"/>
    <property type="match status" value="1"/>
</dbReference>
<keyword evidence="5" id="KW-0812">Transmembrane</keyword>
<sequence length="186" mass="20871">MPSNYQDLSLFKVPGDFRGRSAFIVQLWWFVSATLFKFSPQFAYGWRRMLLRMFGAKIGKGVIVRPTARITYPWKLSIGDFSWVGDHVELYTLGEISIGRNSVVSQRSYLCTGSHDLKSLSFDIYQQPIVIEDEVWIATDVFVAPGVTIGTGTVIGARSSIFKDVQGGVIYMEKRAVVTKARSENG</sequence>
<evidence type="ECO:0000256" key="4">
    <source>
        <dbReference type="ARBA" id="ARBA00023315"/>
    </source>
</evidence>
<dbReference type="PROSITE" id="PS00101">
    <property type="entry name" value="HEXAPEP_TRANSFERASES"/>
    <property type="match status" value="1"/>
</dbReference>
<dbReference type="InterPro" id="IPR051159">
    <property type="entry name" value="Hexapeptide_acetyltransf"/>
</dbReference>
<name>A0A3D8MD14_9ALTE</name>
<evidence type="ECO:0000256" key="1">
    <source>
        <dbReference type="ARBA" id="ARBA00007274"/>
    </source>
</evidence>
<keyword evidence="7" id="KW-1185">Reference proteome</keyword>
<dbReference type="PANTHER" id="PTHR23416:SF23">
    <property type="entry name" value="ACETYLTRANSFERASE C18B11.09C-RELATED"/>
    <property type="match status" value="1"/>
</dbReference>
<dbReference type="InterPro" id="IPR001451">
    <property type="entry name" value="Hexapep"/>
</dbReference>